<accession>A0ABZ0W989</accession>
<name>A0ABZ0W989_9BACT</name>
<dbReference type="InterPro" id="IPR028082">
    <property type="entry name" value="Peripla_BP_I"/>
</dbReference>
<dbReference type="CDD" id="cd06267">
    <property type="entry name" value="PBP1_LacI_sugar_binding-like"/>
    <property type="match status" value="1"/>
</dbReference>
<evidence type="ECO:0000256" key="1">
    <source>
        <dbReference type="ARBA" id="ARBA00023015"/>
    </source>
</evidence>
<reference evidence="5 6" key="1">
    <citation type="submission" date="2023-12" db="EMBL/GenBank/DDBJ databases">
        <title>Genome sequencing and assembly of bacterial species from a model synthetic community.</title>
        <authorList>
            <person name="Hogle S.L."/>
        </authorList>
    </citation>
    <scope>NUCLEOTIDE SEQUENCE [LARGE SCALE GENOMIC DNA]</scope>
    <source>
        <strain evidence="5 6">HAMBI_3031</strain>
    </source>
</reference>
<feature type="domain" description="HTH lacI-type" evidence="4">
    <location>
        <begin position="7"/>
        <end position="61"/>
    </location>
</feature>
<evidence type="ECO:0000313" key="5">
    <source>
        <dbReference type="EMBL" id="WQD38715.1"/>
    </source>
</evidence>
<dbReference type="Pfam" id="PF13377">
    <property type="entry name" value="Peripla_BP_3"/>
    <property type="match status" value="1"/>
</dbReference>
<dbReference type="InterPro" id="IPR046335">
    <property type="entry name" value="LacI/GalR-like_sensor"/>
</dbReference>
<gene>
    <name evidence="5" type="ORF">U0035_00975</name>
</gene>
<dbReference type="EMBL" id="CP139960">
    <property type="protein sequence ID" value="WQD38715.1"/>
    <property type="molecule type" value="Genomic_DNA"/>
</dbReference>
<evidence type="ECO:0000313" key="6">
    <source>
        <dbReference type="Proteomes" id="UP001325680"/>
    </source>
</evidence>
<dbReference type="Gene3D" id="3.40.50.2300">
    <property type="match status" value="2"/>
</dbReference>
<dbReference type="SMART" id="SM00354">
    <property type="entry name" value="HTH_LACI"/>
    <property type="match status" value="1"/>
</dbReference>
<dbReference type="SUPFAM" id="SSF53822">
    <property type="entry name" value="Periplasmic binding protein-like I"/>
    <property type="match status" value="1"/>
</dbReference>
<dbReference type="PANTHER" id="PTHR30146">
    <property type="entry name" value="LACI-RELATED TRANSCRIPTIONAL REPRESSOR"/>
    <property type="match status" value="1"/>
</dbReference>
<dbReference type="PANTHER" id="PTHR30146:SF109">
    <property type="entry name" value="HTH-TYPE TRANSCRIPTIONAL REGULATOR GALS"/>
    <property type="match status" value="1"/>
</dbReference>
<keyword evidence="2 5" id="KW-0238">DNA-binding</keyword>
<dbReference type="GO" id="GO:0003677">
    <property type="term" value="F:DNA binding"/>
    <property type="evidence" value="ECO:0007669"/>
    <property type="project" value="UniProtKB-KW"/>
</dbReference>
<dbReference type="PROSITE" id="PS50932">
    <property type="entry name" value="HTH_LACI_2"/>
    <property type="match status" value="1"/>
</dbReference>
<protein>
    <submittedName>
        <fullName evidence="5">LacI family DNA-binding transcriptional regulator</fullName>
    </submittedName>
</protein>
<organism evidence="5 6">
    <name type="scientific">Niabella yanshanensis</name>
    <dbReference type="NCBI Taxonomy" id="577386"/>
    <lineage>
        <taxon>Bacteria</taxon>
        <taxon>Pseudomonadati</taxon>
        <taxon>Bacteroidota</taxon>
        <taxon>Chitinophagia</taxon>
        <taxon>Chitinophagales</taxon>
        <taxon>Chitinophagaceae</taxon>
        <taxon>Niabella</taxon>
    </lineage>
</organism>
<dbReference type="CDD" id="cd01392">
    <property type="entry name" value="HTH_LacI"/>
    <property type="match status" value="1"/>
</dbReference>
<dbReference type="InterPro" id="IPR000843">
    <property type="entry name" value="HTH_LacI"/>
</dbReference>
<proteinExistence type="predicted"/>
<evidence type="ECO:0000256" key="3">
    <source>
        <dbReference type="ARBA" id="ARBA00023163"/>
    </source>
</evidence>
<dbReference type="Gene3D" id="1.10.260.40">
    <property type="entry name" value="lambda repressor-like DNA-binding domains"/>
    <property type="match status" value="1"/>
</dbReference>
<evidence type="ECO:0000259" key="4">
    <source>
        <dbReference type="PROSITE" id="PS50932"/>
    </source>
</evidence>
<keyword evidence="3" id="KW-0804">Transcription</keyword>
<dbReference type="SUPFAM" id="SSF47413">
    <property type="entry name" value="lambda repressor-like DNA-binding domains"/>
    <property type="match status" value="1"/>
</dbReference>
<sequence>MYKGKDITMYDLAKELNVSVATVSRALKDDPAVHKKTRKKITDLATELGYQTNLFARNLRTKETKTIGFMIHELKSNFINAVLSGVERITAREGYDLIIAHSSESYDKEVANARNLFHKRVDGLIASLAFETKNLDHFKQFTDRGIPIIFFDRVEKNNDYTVVIIDNYKCGYEATKHLIDQGCKRIAHVTSSLTRNVYADRYRGYKDALFDHHIQLDERLVIINDLSENAGIHSAKQLIKTKPLPDGAFITNDFVAAAFMKMLTEYKIKVPKDIAVVGFNNDAISHLIAPTLTTINYPGIEMGEVAARSIINHLKGISNINQINTVIISSKLVVRQSSQKTDQKAKSSTAV</sequence>
<dbReference type="Pfam" id="PF00356">
    <property type="entry name" value="LacI"/>
    <property type="match status" value="1"/>
</dbReference>
<keyword evidence="1" id="KW-0805">Transcription regulation</keyword>
<dbReference type="Proteomes" id="UP001325680">
    <property type="component" value="Chromosome"/>
</dbReference>
<dbReference type="RefSeq" id="WP_114792644.1">
    <property type="nucleotide sequence ID" value="NZ_CP139960.1"/>
</dbReference>
<keyword evidence="6" id="KW-1185">Reference proteome</keyword>
<dbReference type="InterPro" id="IPR010982">
    <property type="entry name" value="Lambda_DNA-bd_dom_sf"/>
</dbReference>
<evidence type="ECO:0000256" key="2">
    <source>
        <dbReference type="ARBA" id="ARBA00023125"/>
    </source>
</evidence>